<protein>
    <submittedName>
        <fullName evidence="4">GNAT superfamily N-acetyltransferase</fullName>
    </submittedName>
</protein>
<evidence type="ECO:0000313" key="4">
    <source>
        <dbReference type="EMBL" id="MET4562668.1"/>
    </source>
</evidence>
<feature type="domain" description="N-acetyltransferase" evidence="3">
    <location>
        <begin position="41"/>
        <end position="187"/>
    </location>
</feature>
<keyword evidence="1" id="KW-0808">Transferase</keyword>
<dbReference type="Pfam" id="PF13527">
    <property type="entry name" value="Acetyltransf_9"/>
    <property type="match status" value="1"/>
</dbReference>
<dbReference type="EMBL" id="JBEPSB010000023">
    <property type="protein sequence ID" value="MET4562668.1"/>
    <property type="molecule type" value="Genomic_DNA"/>
</dbReference>
<accession>A0ABV2PPX4</accession>
<evidence type="ECO:0000259" key="3">
    <source>
        <dbReference type="PROSITE" id="PS51186"/>
    </source>
</evidence>
<name>A0ABV2PPX4_9BACI</name>
<dbReference type="PANTHER" id="PTHR43420:SF31">
    <property type="entry name" value="ACETYLTRANSFERASE"/>
    <property type="match status" value="1"/>
</dbReference>
<dbReference type="PROSITE" id="PS51186">
    <property type="entry name" value="GNAT"/>
    <property type="match status" value="1"/>
</dbReference>
<reference evidence="4 5" key="1">
    <citation type="submission" date="2024-06" db="EMBL/GenBank/DDBJ databases">
        <title>Sorghum-associated microbial communities from plants grown in Nebraska, USA.</title>
        <authorList>
            <person name="Schachtman D."/>
        </authorList>
    </citation>
    <scope>NUCLEOTIDE SEQUENCE [LARGE SCALE GENOMIC DNA]</scope>
    <source>
        <strain evidence="4 5">736</strain>
    </source>
</reference>
<keyword evidence="2" id="KW-0012">Acyltransferase</keyword>
<proteinExistence type="predicted"/>
<evidence type="ECO:0000256" key="2">
    <source>
        <dbReference type="ARBA" id="ARBA00023315"/>
    </source>
</evidence>
<dbReference type="PANTHER" id="PTHR43420">
    <property type="entry name" value="ACETYLTRANSFERASE"/>
    <property type="match status" value="1"/>
</dbReference>
<evidence type="ECO:0000313" key="5">
    <source>
        <dbReference type="Proteomes" id="UP001549363"/>
    </source>
</evidence>
<dbReference type="InterPro" id="IPR016181">
    <property type="entry name" value="Acyl_CoA_acyltransferase"/>
</dbReference>
<dbReference type="Proteomes" id="UP001549363">
    <property type="component" value="Unassembled WGS sequence"/>
</dbReference>
<sequence length="327" mass="38294">MVFFGYFNLRSKPLQEGDVKIVDDFKMITGGVSMKEYQLVSDFRDNLKYKKSFNELAKKVFALDFQQWYDRGFWSDNYICYSYLDGNQIIANASVNKMDIVSNGKEYRAIQVGTVMTHPDYRHQGLAAKLMNHIIKKYEKDCDFIYLFANDTVLDFYPKFGFEKVQESSFSLKTCHLKKLTEKATVRKLDINNQGDFALMKDFAVTRTPVSSILGVKNNEHLLMFYLILVFHDAIYYVEEEDVIIIFEQQEHELHIFDIISKKRVDLEILNCIVCPDIEIINFYFTADFDCPNIETAFITNSEDTLFVRPVVNMETKHFLWPLTSHS</sequence>
<evidence type="ECO:0000256" key="1">
    <source>
        <dbReference type="ARBA" id="ARBA00022679"/>
    </source>
</evidence>
<gene>
    <name evidence="4" type="ORF">ABIA69_003859</name>
</gene>
<dbReference type="SUPFAM" id="SSF55729">
    <property type="entry name" value="Acyl-CoA N-acyltransferases (Nat)"/>
    <property type="match status" value="1"/>
</dbReference>
<keyword evidence="5" id="KW-1185">Reference proteome</keyword>
<dbReference type="Gene3D" id="3.40.630.30">
    <property type="match status" value="1"/>
</dbReference>
<organism evidence="4 5">
    <name type="scientific">Lysinibacillus parviboronicapiens</name>
    <dbReference type="NCBI Taxonomy" id="436516"/>
    <lineage>
        <taxon>Bacteria</taxon>
        <taxon>Bacillati</taxon>
        <taxon>Bacillota</taxon>
        <taxon>Bacilli</taxon>
        <taxon>Bacillales</taxon>
        <taxon>Bacillaceae</taxon>
        <taxon>Lysinibacillus</taxon>
    </lineage>
</organism>
<dbReference type="InterPro" id="IPR050680">
    <property type="entry name" value="YpeA/RimI_acetyltransf"/>
</dbReference>
<dbReference type="CDD" id="cd04301">
    <property type="entry name" value="NAT_SF"/>
    <property type="match status" value="1"/>
</dbReference>
<comment type="caution">
    <text evidence="4">The sequence shown here is derived from an EMBL/GenBank/DDBJ whole genome shotgun (WGS) entry which is preliminary data.</text>
</comment>
<dbReference type="InterPro" id="IPR000182">
    <property type="entry name" value="GNAT_dom"/>
</dbReference>